<dbReference type="AlphaFoldDB" id="A0A5P2G163"/>
<evidence type="ECO:0000259" key="6">
    <source>
        <dbReference type="Pfam" id="PF25967"/>
    </source>
</evidence>
<proteinExistence type="inferred from homology"/>
<feature type="domain" description="Multidrug resistance protein MdtA-like alpha-helical hairpin" evidence="3">
    <location>
        <begin position="108"/>
        <end position="176"/>
    </location>
</feature>
<evidence type="ECO:0000256" key="1">
    <source>
        <dbReference type="ARBA" id="ARBA00004196"/>
    </source>
</evidence>
<dbReference type="InterPro" id="IPR058627">
    <property type="entry name" value="MdtA-like_C"/>
</dbReference>
<dbReference type="Pfam" id="PF25917">
    <property type="entry name" value="BSH_RND"/>
    <property type="match status" value="1"/>
</dbReference>
<dbReference type="Pfam" id="PF25876">
    <property type="entry name" value="HH_MFP_RND"/>
    <property type="match status" value="1"/>
</dbReference>
<dbReference type="GO" id="GO:0005886">
    <property type="term" value="C:plasma membrane"/>
    <property type="evidence" value="ECO:0007669"/>
    <property type="project" value="TreeGrafter"/>
</dbReference>
<dbReference type="Pfam" id="PF25944">
    <property type="entry name" value="Beta-barrel_RND"/>
    <property type="match status" value="1"/>
</dbReference>
<dbReference type="GO" id="GO:0030313">
    <property type="term" value="C:cell envelope"/>
    <property type="evidence" value="ECO:0007669"/>
    <property type="project" value="UniProtKB-SubCell"/>
</dbReference>
<comment type="subcellular location">
    <subcellularLocation>
        <location evidence="1">Cell envelope</location>
    </subcellularLocation>
</comment>
<dbReference type="PROSITE" id="PS51257">
    <property type="entry name" value="PROKAR_LIPOPROTEIN"/>
    <property type="match status" value="1"/>
</dbReference>
<gene>
    <name evidence="7" type="ORF">E0W69_002445</name>
</gene>
<sequence>MFLQQTKNIIGLSLFVVLASCGNKSDKAGAASMMPDPNAPVFVTDTVVGASDATFGEQYPGSVTAFQQVNLTPQVTGYITGIHFKDGQRVTKGQLLYSIDQEVYNANLSNAQATIAVQEAAVVKAQQDYNRYHELEKNDAIAKQQVDYADAALVSAQKQLAAAKASARSLNSNVRFTKIYAPFSGTVGISQVRMGMAVFAGQTVLNTISTNNPIAVDFNVDQTLLNRFTELQKSQAKAFKISLGADSVYGQLGSVALIDRAADMQTGTVKVRLTFQNDKDLLKPGMNATVLVGDNKQSILIPSKAIFEQLGEFSVYVIGDSDKVAPRALKLGANTGVYTAVLSGLNAGDKIVVDGTQKLHAGSKITTTPPTPPAAQGGKK</sequence>
<evidence type="ECO:0000259" key="3">
    <source>
        <dbReference type="Pfam" id="PF25876"/>
    </source>
</evidence>
<feature type="domain" description="Multidrug resistance protein MdtA-like barrel-sandwich hybrid" evidence="4">
    <location>
        <begin position="68"/>
        <end position="206"/>
    </location>
</feature>
<name>A0A5P2G163_9BACT</name>
<dbReference type="Pfam" id="PF25967">
    <property type="entry name" value="RND-MFP_C"/>
    <property type="match status" value="1"/>
</dbReference>
<evidence type="ECO:0000256" key="2">
    <source>
        <dbReference type="ARBA" id="ARBA00009477"/>
    </source>
</evidence>
<feature type="domain" description="Multidrug resistance protein MdtA-like C-terminal permuted SH3" evidence="6">
    <location>
        <begin position="298"/>
        <end position="358"/>
    </location>
</feature>
<dbReference type="Gene3D" id="1.10.287.470">
    <property type="entry name" value="Helix hairpin bin"/>
    <property type="match status" value="1"/>
</dbReference>
<reference evidence="7 8" key="1">
    <citation type="submission" date="2019-09" db="EMBL/GenBank/DDBJ databases">
        <title>Complete genome sequence of Arachidicoccus sp. B3-10 isolated from apple orchard soil.</title>
        <authorList>
            <person name="Kim H.S."/>
            <person name="Han K.-I."/>
            <person name="Suh M.K."/>
            <person name="Lee K.C."/>
            <person name="Eom M.K."/>
            <person name="Kim J.-S."/>
            <person name="Kang S.W."/>
            <person name="Sin Y."/>
            <person name="Lee J.-S."/>
        </authorList>
    </citation>
    <scope>NUCLEOTIDE SEQUENCE [LARGE SCALE GENOMIC DNA]</scope>
    <source>
        <strain evidence="7 8">B3-10</strain>
    </source>
</reference>
<dbReference type="RefSeq" id="WP_131328458.1">
    <property type="nucleotide sequence ID" value="NZ_CP044016.1"/>
</dbReference>
<dbReference type="GO" id="GO:0022857">
    <property type="term" value="F:transmembrane transporter activity"/>
    <property type="evidence" value="ECO:0007669"/>
    <property type="project" value="InterPro"/>
</dbReference>
<dbReference type="EMBL" id="CP044016">
    <property type="protein sequence ID" value="QES87572.1"/>
    <property type="molecule type" value="Genomic_DNA"/>
</dbReference>
<dbReference type="SUPFAM" id="SSF111369">
    <property type="entry name" value="HlyD-like secretion proteins"/>
    <property type="match status" value="1"/>
</dbReference>
<dbReference type="PANTHER" id="PTHR30158">
    <property type="entry name" value="ACRA/E-RELATED COMPONENT OF DRUG EFFLUX TRANSPORTER"/>
    <property type="match status" value="1"/>
</dbReference>
<protein>
    <submittedName>
        <fullName evidence="7">Efflux RND transporter periplasmic adaptor subunit</fullName>
    </submittedName>
</protein>
<accession>A0A5P2G163</accession>
<evidence type="ECO:0000259" key="5">
    <source>
        <dbReference type="Pfam" id="PF25944"/>
    </source>
</evidence>
<dbReference type="KEGG" id="arac:E0W69_002445"/>
<evidence type="ECO:0000313" key="7">
    <source>
        <dbReference type="EMBL" id="QES87572.1"/>
    </source>
</evidence>
<dbReference type="Gene3D" id="2.40.30.170">
    <property type="match status" value="1"/>
</dbReference>
<feature type="domain" description="Multidrug resistance protein MdtA-like beta-barrel" evidence="5">
    <location>
        <begin position="213"/>
        <end position="292"/>
    </location>
</feature>
<comment type="similarity">
    <text evidence="2">Belongs to the membrane fusion protein (MFP) (TC 8.A.1) family.</text>
</comment>
<dbReference type="InterPro" id="IPR058625">
    <property type="entry name" value="MdtA-like_BSH"/>
</dbReference>
<dbReference type="OrthoDB" id="9801814at2"/>
<dbReference type="Gene3D" id="2.40.50.100">
    <property type="match status" value="1"/>
</dbReference>
<dbReference type="InterPro" id="IPR006143">
    <property type="entry name" value="RND_pump_MFP"/>
</dbReference>
<dbReference type="GO" id="GO:0046677">
    <property type="term" value="P:response to antibiotic"/>
    <property type="evidence" value="ECO:0007669"/>
    <property type="project" value="TreeGrafter"/>
</dbReference>
<dbReference type="Gene3D" id="2.40.420.20">
    <property type="match status" value="1"/>
</dbReference>
<dbReference type="Proteomes" id="UP000292424">
    <property type="component" value="Chromosome"/>
</dbReference>
<evidence type="ECO:0000259" key="4">
    <source>
        <dbReference type="Pfam" id="PF25917"/>
    </source>
</evidence>
<dbReference type="InterPro" id="IPR058626">
    <property type="entry name" value="MdtA-like_b-barrel"/>
</dbReference>
<dbReference type="InterPro" id="IPR058624">
    <property type="entry name" value="MdtA-like_HH"/>
</dbReference>
<evidence type="ECO:0000313" key="8">
    <source>
        <dbReference type="Proteomes" id="UP000292424"/>
    </source>
</evidence>
<organism evidence="7 8">
    <name type="scientific">Rhizosphaericola mali</name>
    <dbReference type="NCBI Taxonomy" id="2545455"/>
    <lineage>
        <taxon>Bacteria</taxon>
        <taxon>Pseudomonadati</taxon>
        <taxon>Bacteroidota</taxon>
        <taxon>Chitinophagia</taxon>
        <taxon>Chitinophagales</taxon>
        <taxon>Chitinophagaceae</taxon>
        <taxon>Rhizosphaericola</taxon>
    </lineage>
</organism>
<keyword evidence="8" id="KW-1185">Reference proteome</keyword>
<dbReference type="NCBIfam" id="TIGR01730">
    <property type="entry name" value="RND_mfp"/>
    <property type="match status" value="1"/>
</dbReference>